<evidence type="ECO:0000313" key="1">
    <source>
        <dbReference type="EMBL" id="KAI5677775.1"/>
    </source>
</evidence>
<gene>
    <name evidence="1" type="ORF">M9H77_08725</name>
</gene>
<comment type="caution">
    <text evidence="1">The sequence shown here is derived from an EMBL/GenBank/DDBJ whole genome shotgun (WGS) entry which is preliminary data.</text>
</comment>
<sequence>MDVIYYELWLWGRKFEYSKNSCKVRVWKKARGFHHVYGSSITYSLQSSGSSHSNLDPMKVIMQELQLMRNDMKEMRWNITNLSMEHRDQSNIREHTTSHTQWGCAWEQEVESLFYSYGVREEEKIMKKVLRNRFGVGNHEGQRKGQAKGKFMESSGGDKTAKVDELSQVQDRRTTHNCKGWQYYTMNPLSPQQVHEEERKMREKDRVECEMKKKSISEDKRIE</sequence>
<organism evidence="1 2">
    <name type="scientific">Catharanthus roseus</name>
    <name type="common">Madagascar periwinkle</name>
    <name type="synonym">Vinca rosea</name>
    <dbReference type="NCBI Taxonomy" id="4058"/>
    <lineage>
        <taxon>Eukaryota</taxon>
        <taxon>Viridiplantae</taxon>
        <taxon>Streptophyta</taxon>
        <taxon>Embryophyta</taxon>
        <taxon>Tracheophyta</taxon>
        <taxon>Spermatophyta</taxon>
        <taxon>Magnoliopsida</taxon>
        <taxon>eudicotyledons</taxon>
        <taxon>Gunneridae</taxon>
        <taxon>Pentapetalae</taxon>
        <taxon>asterids</taxon>
        <taxon>lamiids</taxon>
        <taxon>Gentianales</taxon>
        <taxon>Apocynaceae</taxon>
        <taxon>Rauvolfioideae</taxon>
        <taxon>Vinceae</taxon>
        <taxon>Catharanthinae</taxon>
        <taxon>Catharanthus</taxon>
    </lineage>
</organism>
<reference evidence="2" key="1">
    <citation type="journal article" date="2023" name="Nat. Plants">
        <title>Single-cell RNA sequencing provides a high-resolution roadmap for understanding the multicellular compartmentation of specialized metabolism.</title>
        <authorList>
            <person name="Sun S."/>
            <person name="Shen X."/>
            <person name="Li Y."/>
            <person name="Li Y."/>
            <person name="Wang S."/>
            <person name="Li R."/>
            <person name="Zhang H."/>
            <person name="Shen G."/>
            <person name="Guo B."/>
            <person name="Wei J."/>
            <person name="Xu J."/>
            <person name="St-Pierre B."/>
            <person name="Chen S."/>
            <person name="Sun C."/>
        </authorList>
    </citation>
    <scope>NUCLEOTIDE SEQUENCE [LARGE SCALE GENOMIC DNA]</scope>
</reference>
<name>A0ACC0BYR2_CATRO</name>
<proteinExistence type="predicted"/>
<keyword evidence="2" id="KW-1185">Reference proteome</keyword>
<protein>
    <submittedName>
        <fullName evidence="1">Uncharacterized protein</fullName>
    </submittedName>
</protein>
<dbReference type="EMBL" id="CM044702">
    <property type="protein sequence ID" value="KAI5677775.1"/>
    <property type="molecule type" value="Genomic_DNA"/>
</dbReference>
<evidence type="ECO:0000313" key="2">
    <source>
        <dbReference type="Proteomes" id="UP001060085"/>
    </source>
</evidence>
<accession>A0ACC0BYR2</accession>
<dbReference type="Proteomes" id="UP001060085">
    <property type="component" value="Linkage Group LG02"/>
</dbReference>